<feature type="transmembrane region" description="Helical" evidence="5">
    <location>
        <begin position="12"/>
        <end position="30"/>
    </location>
</feature>
<comment type="caution">
    <text evidence="6">The sequence shown here is derived from an EMBL/GenBank/DDBJ whole genome shotgun (WGS) entry which is preliminary data.</text>
</comment>
<dbReference type="GO" id="GO:0008654">
    <property type="term" value="P:phospholipid biosynthetic process"/>
    <property type="evidence" value="ECO:0007669"/>
    <property type="project" value="InterPro"/>
</dbReference>
<evidence type="ECO:0000313" key="7">
    <source>
        <dbReference type="Proteomes" id="UP000319130"/>
    </source>
</evidence>
<keyword evidence="5" id="KW-0472">Membrane</keyword>
<keyword evidence="4" id="KW-0670">Pyruvate</keyword>
<dbReference type="PANTHER" id="PTHR10067:SF13">
    <property type="entry name" value="PHOSPHATIDYLSERINE DECARBOXYLASE"/>
    <property type="match status" value="1"/>
</dbReference>
<evidence type="ECO:0000256" key="3">
    <source>
        <dbReference type="ARBA" id="ARBA00023239"/>
    </source>
</evidence>
<protein>
    <submittedName>
        <fullName evidence="6">Phosphatidylserine decarboxylase</fullName>
    </submittedName>
</protein>
<keyword evidence="1" id="KW-0210">Decarboxylase</keyword>
<keyword evidence="2" id="KW-0865">Zymogen</keyword>
<keyword evidence="5" id="KW-1133">Transmembrane helix</keyword>
<name>A0A523W9X2_UNCAE</name>
<reference evidence="6 7" key="1">
    <citation type="submission" date="2019-03" db="EMBL/GenBank/DDBJ databases">
        <title>Metabolic potential of uncultured bacteria and archaea associated with petroleum seepage in deep-sea sediments.</title>
        <authorList>
            <person name="Dong X."/>
            <person name="Hubert C."/>
        </authorList>
    </citation>
    <scope>NUCLEOTIDE SEQUENCE [LARGE SCALE GENOMIC DNA]</scope>
    <source>
        <strain evidence="6">E29_bin52</strain>
    </source>
</reference>
<organism evidence="6 7">
    <name type="scientific">Aerophobetes bacterium</name>
    <dbReference type="NCBI Taxonomy" id="2030807"/>
    <lineage>
        <taxon>Bacteria</taxon>
        <taxon>Candidatus Aerophobota</taxon>
    </lineage>
</organism>
<dbReference type="AlphaFoldDB" id="A0A523W9X2"/>
<dbReference type="Proteomes" id="UP000319130">
    <property type="component" value="Unassembled WGS sequence"/>
</dbReference>
<evidence type="ECO:0000256" key="1">
    <source>
        <dbReference type="ARBA" id="ARBA00022793"/>
    </source>
</evidence>
<proteinExistence type="predicted"/>
<sequence>MLNNLSVRKKFLVVFGVGLMVLVVSGLINYSNVTTDRNAWSDSSALAASHASTADASMKHQPIVEDLIRILEVKPELKKALEGSIQRAERLDAPTLTAYYKFLDEMVTWIPTERNLLPKLLEFYYLIDQSPDAKLQKDDLFQQWTLQFAENWGNFLDTTESAKGLETFYTDPIFHIDDYMKAPSGWLTFNQWFARHVRPGKRPVDGLCDDSVIVSPADSVFQGQWKIDEDSKITVKGLKWSVHKLLDGSPFKDRFKRGTFVHMFLNVNDYHRYHVPVRGIVREIRKIPGKVVLDVIKKEDGSLDVADGTGYQFTQDRGLVVIESPIGLVAVLPIGMAQVSSANLTAQVGSRLAKGEEFGYFTFGGSDIVVMFEEDKVKITAQVGTHYNQGRTIATRVK</sequence>
<evidence type="ECO:0000256" key="5">
    <source>
        <dbReference type="SAM" id="Phobius"/>
    </source>
</evidence>
<dbReference type="PANTHER" id="PTHR10067">
    <property type="entry name" value="PHOSPHATIDYLSERINE DECARBOXYLASE"/>
    <property type="match status" value="1"/>
</dbReference>
<keyword evidence="5" id="KW-0812">Transmembrane</keyword>
<evidence type="ECO:0000256" key="4">
    <source>
        <dbReference type="ARBA" id="ARBA00023317"/>
    </source>
</evidence>
<accession>A0A523W9X2</accession>
<evidence type="ECO:0000313" key="6">
    <source>
        <dbReference type="EMBL" id="TET63804.1"/>
    </source>
</evidence>
<evidence type="ECO:0000256" key="2">
    <source>
        <dbReference type="ARBA" id="ARBA00023145"/>
    </source>
</evidence>
<dbReference type="InterPro" id="IPR003817">
    <property type="entry name" value="PS_Dcarbxylase"/>
</dbReference>
<dbReference type="GO" id="GO:0004609">
    <property type="term" value="F:phosphatidylserine decarboxylase activity"/>
    <property type="evidence" value="ECO:0007669"/>
    <property type="project" value="InterPro"/>
</dbReference>
<gene>
    <name evidence="6" type="ORF">E3J48_02025</name>
</gene>
<dbReference type="Pfam" id="PF02666">
    <property type="entry name" value="PS_Dcarbxylase"/>
    <property type="match status" value="1"/>
</dbReference>
<keyword evidence="3" id="KW-0456">Lyase</keyword>
<dbReference type="EMBL" id="SOIZ01000084">
    <property type="protein sequence ID" value="TET63804.1"/>
    <property type="molecule type" value="Genomic_DNA"/>
</dbReference>